<evidence type="ECO:0000256" key="2">
    <source>
        <dbReference type="ARBA" id="ARBA00023125"/>
    </source>
</evidence>
<reference evidence="5 6" key="1">
    <citation type="submission" date="2022-11" db="EMBL/GenBank/DDBJ databases">
        <title>The First Case of Preauricular Fistular Abscess Caused by Peptoniphilus grossensis.</title>
        <authorList>
            <person name="Byun J.-H."/>
        </authorList>
    </citation>
    <scope>NUCLEOTIDE SEQUENCE [LARGE SCALE GENOMIC DNA]</scope>
    <source>
        <strain evidence="5 6">GYB008</strain>
    </source>
</reference>
<dbReference type="SUPFAM" id="SSF46785">
    <property type="entry name" value="Winged helix' DNA-binding domain"/>
    <property type="match status" value="1"/>
</dbReference>
<dbReference type="InterPro" id="IPR011711">
    <property type="entry name" value="GntR_C"/>
</dbReference>
<sequence length="222" mass="25935">MEKKTVNKYKIKNKKTLNQQVYESLKQMFLDDIFESGQKLNETDIADALGVSATPVRETFRRLATEGFLEVIPYKGVYVREFSKKELMEVYECRKALEKLALELAFPNIVKEEVEELIEDLEENKNINDIDSNVDRSNKLHNYILEKSGNNRLKKLLGNLNDVLIRDRNISAGDIVRRTEILEEHLKILNALKEKDLELAKKYLEEHIDKGCIYIVNKKKFN</sequence>
<keyword evidence="6" id="KW-1185">Reference proteome</keyword>
<evidence type="ECO:0000259" key="4">
    <source>
        <dbReference type="PROSITE" id="PS50949"/>
    </source>
</evidence>
<evidence type="ECO:0000256" key="1">
    <source>
        <dbReference type="ARBA" id="ARBA00023015"/>
    </source>
</evidence>
<dbReference type="SMART" id="SM00895">
    <property type="entry name" value="FCD"/>
    <property type="match status" value="1"/>
</dbReference>
<dbReference type="CDD" id="cd07377">
    <property type="entry name" value="WHTH_GntR"/>
    <property type="match status" value="1"/>
</dbReference>
<dbReference type="InterPro" id="IPR036390">
    <property type="entry name" value="WH_DNA-bd_sf"/>
</dbReference>
<dbReference type="InterPro" id="IPR000524">
    <property type="entry name" value="Tscrpt_reg_HTH_GntR"/>
</dbReference>
<accession>A0ABU7X8X6</accession>
<comment type="caution">
    <text evidence="5">The sequence shown here is derived from an EMBL/GenBank/DDBJ whole genome shotgun (WGS) entry which is preliminary data.</text>
</comment>
<keyword evidence="1" id="KW-0805">Transcription regulation</keyword>
<organism evidence="5 6">
    <name type="scientific">Peptoniphilus grossensis</name>
    <dbReference type="NCBI Taxonomy" id="1465756"/>
    <lineage>
        <taxon>Bacteria</taxon>
        <taxon>Bacillati</taxon>
        <taxon>Bacillota</taxon>
        <taxon>Tissierellia</taxon>
        <taxon>Tissierellales</taxon>
        <taxon>Peptoniphilaceae</taxon>
        <taxon>Peptoniphilus</taxon>
    </lineage>
</organism>
<dbReference type="Pfam" id="PF07729">
    <property type="entry name" value="FCD"/>
    <property type="match status" value="1"/>
</dbReference>
<dbReference type="SUPFAM" id="SSF48008">
    <property type="entry name" value="GntR ligand-binding domain-like"/>
    <property type="match status" value="1"/>
</dbReference>
<dbReference type="Gene3D" id="1.20.120.530">
    <property type="entry name" value="GntR ligand-binding domain-like"/>
    <property type="match status" value="1"/>
</dbReference>
<gene>
    <name evidence="5" type="ORF">PV361_02555</name>
</gene>
<protein>
    <submittedName>
        <fullName evidence="5">GntR family transcriptional regulator</fullName>
    </submittedName>
</protein>
<dbReference type="InterPro" id="IPR036388">
    <property type="entry name" value="WH-like_DNA-bd_sf"/>
</dbReference>
<dbReference type="RefSeq" id="WP_332086839.1">
    <property type="nucleotide sequence ID" value="NZ_JARBCY010000019.1"/>
</dbReference>
<dbReference type="EMBL" id="JARBCY010000019">
    <property type="protein sequence ID" value="MEF3317580.1"/>
    <property type="molecule type" value="Genomic_DNA"/>
</dbReference>
<dbReference type="PANTHER" id="PTHR43537:SF24">
    <property type="entry name" value="GLUCONATE OPERON TRANSCRIPTIONAL REPRESSOR"/>
    <property type="match status" value="1"/>
</dbReference>
<evidence type="ECO:0000256" key="3">
    <source>
        <dbReference type="ARBA" id="ARBA00023163"/>
    </source>
</evidence>
<dbReference type="PROSITE" id="PS50949">
    <property type="entry name" value="HTH_GNTR"/>
    <property type="match status" value="1"/>
</dbReference>
<evidence type="ECO:0000313" key="5">
    <source>
        <dbReference type="EMBL" id="MEF3317580.1"/>
    </source>
</evidence>
<proteinExistence type="predicted"/>
<dbReference type="PANTHER" id="PTHR43537">
    <property type="entry name" value="TRANSCRIPTIONAL REGULATOR, GNTR FAMILY"/>
    <property type="match status" value="1"/>
</dbReference>
<dbReference type="InterPro" id="IPR008920">
    <property type="entry name" value="TF_FadR/GntR_C"/>
</dbReference>
<name>A0ABU7X8X6_9FIRM</name>
<keyword evidence="3" id="KW-0804">Transcription</keyword>
<dbReference type="Proteomes" id="UP001328425">
    <property type="component" value="Unassembled WGS sequence"/>
</dbReference>
<dbReference type="Gene3D" id="1.10.10.10">
    <property type="entry name" value="Winged helix-like DNA-binding domain superfamily/Winged helix DNA-binding domain"/>
    <property type="match status" value="1"/>
</dbReference>
<feature type="domain" description="HTH gntR-type" evidence="4">
    <location>
        <begin position="15"/>
        <end position="82"/>
    </location>
</feature>
<keyword evidence="2" id="KW-0238">DNA-binding</keyword>
<dbReference type="Pfam" id="PF00392">
    <property type="entry name" value="GntR"/>
    <property type="match status" value="1"/>
</dbReference>
<dbReference type="SMART" id="SM00345">
    <property type="entry name" value="HTH_GNTR"/>
    <property type="match status" value="1"/>
</dbReference>
<evidence type="ECO:0000313" key="6">
    <source>
        <dbReference type="Proteomes" id="UP001328425"/>
    </source>
</evidence>